<dbReference type="AlphaFoldDB" id="A0A2P8DAQ0"/>
<protein>
    <submittedName>
        <fullName evidence="12">Zinc protease</fullName>
    </submittedName>
</protein>
<evidence type="ECO:0000259" key="11">
    <source>
        <dbReference type="Pfam" id="PF05193"/>
    </source>
</evidence>
<dbReference type="InterPro" id="IPR001431">
    <property type="entry name" value="Pept_M16_Zn_BS"/>
</dbReference>
<evidence type="ECO:0000256" key="8">
    <source>
        <dbReference type="RuleBase" id="RU004447"/>
    </source>
</evidence>
<feature type="chain" id="PRO_5015192732" evidence="9">
    <location>
        <begin position="24"/>
        <end position="961"/>
    </location>
</feature>
<keyword evidence="6" id="KW-0862">Zinc</keyword>
<dbReference type="SUPFAM" id="SSF63411">
    <property type="entry name" value="LuxS/MPP-like metallohydrolase"/>
    <property type="match status" value="3"/>
</dbReference>
<evidence type="ECO:0000256" key="4">
    <source>
        <dbReference type="ARBA" id="ARBA00022723"/>
    </source>
</evidence>
<dbReference type="PANTHER" id="PTHR43690:SF34">
    <property type="entry name" value="ZINC PROTEASE PQQL-LIKE"/>
    <property type="match status" value="1"/>
</dbReference>
<keyword evidence="3 12" id="KW-0645">Protease</keyword>
<name>A0A2P8DAQ0_9BACT</name>
<dbReference type="RefSeq" id="WP_106521013.1">
    <property type="nucleotide sequence ID" value="NZ_PYGD01000001.1"/>
</dbReference>
<dbReference type="InterPro" id="IPR011249">
    <property type="entry name" value="Metalloenz_LuxS/M16"/>
</dbReference>
<keyword evidence="9" id="KW-0732">Signal</keyword>
<evidence type="ECO:0000313" key="13">
    <source>
        <dbReference type="Proteomes" id="UP000240572"/>
    </source>
</evidence>
<accession>A0A2P8DAQ0</accession>
<feature type="domain" description="Peptidase M16 N-terminal" evidence="10">
    <location>
        <begin position="58"/>
        <end position="190"/>
    </location>
</feature>
<dbReference type="Proteomes" id="UP000240572">
    <property type="component" value="Unassembled WGS sequence"/>
</dbReference>
<comment type="similarity">
    <text evidence="2 8">Belongs to the peptidase M16 family.</text>
</comment>
<sequence length="961" mass="106166">MLKRRFSIIVLAALLTVAPGRNSALYAQDAGKMQEAVPVDAKVITGKLANGLTYYIRPNSKPEKKAELRLVLNAGSILENDDQQGLAHFMEHMEFNGTRNYPKNKLIDFLQSIGVAFGADLNASTGFDETIYILPIPTDKTGNLEHGFQILEDWAHNALITEADINGERNVVLEELRARGKNAQERMQKKYLPQLLAGSRYADRLPAGKEEILKTFKPETIRSFYRDWYRPDLMAVIVVGDVNVAEAKAQIEKHFAAIKNPAQPRERKQFEVQPYTKASAMVVTDKEATSSRFQLVFPARKEPGHKTLGDYRQMLVRNLFITALNRRYQELTQNANPPFGGAGVYIGGEARGYENLNLVAIPTNSMQTAITAAVAELVKAGRYGFNNQELEIGKNNMLSGAEKAFNERNTTASSDLVEEYIANFLTGEPIPGIENEYNYCKQLLPGITVAEVNAEAGAWLGKAALEHYFALITAPDNAETQVPSDKELLEHVNAALDQEVSANAEKTILKDLLEKAPAPGKIVSETSDKELGATTYTLSNGVKVTVKPTDFKTDEIILTAVKKGGTNNYGPADRSNVNFLPDVVEAMGYGRFTPTAISDALAGKAVGLLPAMKDISTELAGSSTVKDFESLLQLVYLQLTEPRRDEALFSGFAATMKTRLQFAGSNPQLAFIDTLGKVMYNNDPRAPVMIPTVADIEQINIDRVLDIYKQEFSNADGFHFFIVGNVKGDIRPLLEQYIASLPVKGTQPAFKDNGLREIKGKNRFAFYRGQEQKSLVLSFYSGEIPYSYDMALRTELIGDLLSIKVDEVMREKLGLIYSGGYSGGMDQYPYAHYSIQGQFPCGPESVDAILKEAAREINELKSKGPSQKDLDKVKLAQTEKLKEKRQDNSYWASRLEGILFWNRSKERFLNAESVIAAQTVTAIKEAATQLFDQGNQLDAILYPAKPTATGPAPAKRPAAKP</sequence>
<dbReference type="InterPro" id="IPR050626">
    <property type="entry name" value="Peptidase_M16"/>
</dbReference>
<dbReference type="InterPro" id="IPR007863">
    <property type="entry name" value="Peptidase_M16_C"/>
</dbReference>
<evidence type="ECO:0000259" key="10">
    <source>
        <dbReference type="Pfam" id="PF00675"/>
    </source>
</evidence>
<feature type="domain" description="Peptidase M16 C-terminal" evidence="11">
    <location>
        <begin position="699"/>
        <end position="874"/>
    </location>
</feature>
<dbReference type="PROSITE" id="PS00143">
    <property type="entry name" value="INSULINASE"/>
    <property type="match status" value="1"/>
</dbReference>
<dbReference type="GO" id="GO:0006508">
    <property type="term" value="P:proteolysis"/>
    <property type="evidence" value="ECO:0007669"/>
    <property type="project" value="UniProtKB-KW"/>
</dbReference>
<dbReference type="EMBL" id="PYGD01000001">
    <property type="protein sequence ID" value="PSK94296.1"/>
    <property type="molecule type" value="Genomic_DNA"/>
</dbReference>
<comment type="caution">
    <text evidence="12">The sequence shown here is derived from an EMBL/GenBank/DDBJ whole genome shotgun (WGS) entry which is preliminary data.</text>
</comment>
<evidence type="ECO:0000256" key="9">
    <source>
        <dbReference type="SAM" id="SignalP"/>
    </source>
</evidence>
<feature type="signal peptide" evidence="9">
    <location>
        <begin position="1"/>
        <end position="23"/>
    </location>
</feature>
<keyword evidence="13" id="KW-1185">Reference proteome</keyword>
<dbReference type="PANTHER" id="PTHR43690">
    <property type="entry name" value="NARDILYSIN"/>
    <property type="match status" value="1"/>
</dbReference>
<evidence type="ECO:0000256" key="7">
    <source>
        <dbReference type="ARBA" id="ARBA00023049"/>
    </source>
</evidence>
<comment type="cofactor">
    <cofactor evidence="1">
        <name>Zn(2+)</name>
        <dbReference type="ChEBI" id="CHEBI:29105"/>
    </cofactor>
</comment>
<dbReference type="InterPro" id="IPR011765">
    <property type="entry name" value="Pept_M16_N"/>
</dbReference>
<dbReference type="GO" id="GO:0046872">
    <property type="term" value="F:metal ion binding"/>
    <property type="evidence" value="ECO:0007669"/>
    <property type="project" value="UniProtKB-KW"/>
</dbReference>
<dbReference type="Pfam" id="PF05193">
    <property type="entry name" value="Peptidase_M16_C"/>
    <property type="match status" value="2"/>
</dbReference>
<dbReference type="Pfam" id="PF00675">
    <property type="entry name" value="Peptidase_M16"/>
    <property type="match status" value="1"/>
</dbReference>
<keyword evidence="4" id="KW-0479">Metal-binding</keyword>
<dbReference type="Gene3D" id="3.30.830.10">
    <property type="entry name" value="Metalloenzyme, LuxS/M16 peptidase-like"/>
    <property type="match status" value="4"/>
</dbReference>
<evidence type="ECO:0000256" key="3">
    <source>
        <dbReference type="ARBA" id="ARBA00022670"/>
    </source>
</evidence>
<evidence type="ECO:0000256" key="1">
    <source>
        <dbReference type="ARBA" id="ARBA00001947"/>
    </source>
</evidence>
<evidence type="ECO:0000313" key="12">
    <source>
        <dbReference type="EMBL" id="PSK94296.1"/>
    </source>
</evidence>
<evidence type="ECO:0000256" key="2">
    <source>
        <dbReference type="ARBA" id="ARBA00007261"/>
    </source>
</evidence>
<evidence type="ECO:0000256" key="6">
    <source>
        <dbReference type="ARBA" id="ARBA00022833"/>
    </source>
</evidence>
<keyword evidence="5" id="KW-0378">Hydrolase</keyword>
<gene>
    <name evidence="12" type="ORF">B0I18_101451</name>
</gene>
<organism evidence="12 13">
    <name type="scientific">Taibaiella chishuiensis</name>
    <dbReference type="NCBI Taxonomy" id="1434707"/>
    <lineage>
        <taxon>Bacteria</taxon>
        <taxon>Pseudomonadati</taxon>
        <taxon>Bacteroidota</taxon>
        <taxon>Chitinophagia</taxon>
        <taxon>Chitinophagales</taxon>
        <taxon>Chitinophagaceae</taxon>
        <taxon>Taibaiella</taxon>
    </lineage>
</organism>
<dbReference type="OrthoDB" id="9811314at2"/>
<keyword evidence="7" id="KW-0482">Metalloprotease</keyword>
<reference evidence="12 13" key="1">
    <citation type="submission" date="2018-03" db="EMBL/GenBank/DDBJ databases">
        <title>Genomic Encyclopedia of Type Strains, Phase III (KMG-III): the genomes of soil and plant-associated and newly described type strains.</title>
        <authorList>
            <person name="Whitman W."/>
        </authorList>
    </citation>
    <scope>NUCLEOTIDE SEQUENCE [LARGE SCALE GENOMIC DNA]</scope>
    <source>
        <strain evidence="12 13">CGMCC 1.12700</strain>
    </source>
</reference>
<dbReference type="GO" id="GO:0004222">
    <property type="term" value="F:metalloendopeptidase activity"/>
    <property type="evidence" value="ECO:0007669"/>
    <property type="project" value="InterPro"/>
</dbReference>
<evidence type="ECO:0000256" key="5">
    <source>
        <dbReference type="ARBA" id="ARBA00022801"/>
    </source>
</evidence>
<feature type="domain" description="Peptidase M16 C-terminal" evidence="11">
    <location>
        <begin position="216"/>
        <end position="396"/>
    </location>
</feature>
<proteinExistence type="inferred from homology"/>